<evidence type="ECO:0000259" key="1">
    <source>
        <dbReference type="Pfam" id="PF09339"/>
    </source>
</evidence>
<name>A0ABT4ZNN4_9CYAN</name>
<evidence type="ECO:0000313" key="3">
    <source>
        <dbReference type="Proteomes" id="UP001211711"/>
    </source>
</evidence>
<dbReference type="InterPro" id="IPR005471">
    <property type="entry name" value="Tscrpt_reg_IclR_N"/>
</dbReference>
<evidence type="ECO:0000313" key="2">
    <source>
        <dbReference type="EMBL" id="MDB9441002.1"/>
    </source>
</evidence>
<dbReference type="SUPFAM" id="SSF46785">
    <property type="entry name" value="Winged helix' DNA-binding domain"/>
    <property type="match status" value="1"/>
</dbReference>
<dbReference type="InterPro" id="IPR036388">
    <property type="entry name" value="WH-like_DNA-bd_sf"/>
</dbReference>
<dbReference type="EMBL" id="JAQMTI010000085">
    <property type="protein sequence ID" value="MDB9441002.1"/>
    <property type="molecule type" value="Genomic_DNA"/>
</dbReference>
<protein>
    <recommendedName>
        <fullName evidence="1">HTH iclR-type domain-containing protein</fullName>
    </recommendedName>
</protein>
<dbReference type="InterPro" id="IPR036390">
    <property type="entry name" value="WH_DNA-bd_sf"/>
</dbReference>
<proteinExistence type="predicted"/>
<sequence length="194" mass="22096">MTADYFHPFFGSVINIPVPFLSRGATSHILANPAIEDFLLDYTPEGLDKIYDLTHGQPYLVQLVGFHLVRLYNDFVFEQRRNRDPVFTVEDVDAVVNEPDFFTGGRNYFHGVWSQAGENGNTEQVILSHLAKSPQGLSLNDLVELTGIDEGNLQTALDTLTRHDVIAENQGRWRIIVELFRRWVEKSHPLNLES</sequence>
<keyword evidence="3" id="KW-1185">Reference proteome</keyword>
<organism evidence="2 3">
    <name type="scientific">Sphaerospermopsis kisseleviana CS-549</name>
    <dbReference type="NCBI Taxonomy" id="3021783"/>
    <lineage>
        <taxon>Bacteria</taxon>
        <taxon>Bacillati</taxon>
        <taxon>Cyanobacteriota</taxon>
        <taxon>Cyanophyceae</taxon>
        <taxon>Nostocales</taxon>
        <taxon>Aphanizomenonaceae</taxon>
        <taxon>Sphaerospermopsis</taxon>
        <taxon>Sphaerospermopsis kisseleviana</taxon>
    </lineage>
</organism>
<accession>A0ABT4ZNN4</accession>
<dbReference type="Pfam" id="PF09339">
    <property type="entry name" value="HTH_IclR"/>
    <property type="match status" value="1"/>
</dbReference>
<reference evidence="2 3" key="1">
    <citation type="submission" date="2023-01" db="EMBL/GenBank/DDBJ databases">
        <title>Genomes from the Australian National Cyanobacteria Reference Collection.</title>
        <authorList>
            <person name="Willis A."/>
            <person name="Lee E.M.F."/>
        </authorList>
    </citation>
    <scope>NUCLEOTIDE SEQUENCE [LARGE SCALE GENOMIC DNA]</scope>
    <source>
        <strain evidence="2 3">CS-549</strain>
    </source>
</reference>
<dbReference type="RefSeq" id="WP_272109806.1">
    <property type="nucleotide sequence ID" value="NZ_JAQMTI010000085.1"/>
</dbReference>
<feature type="domain" description="HTH iclR-type" evidence="1">
    <location>
        <begin position="126"/>
        <end position="166"/>
    </location>
</feature>
<dbReference type="Gene3D" id="1.10.10.10">
    <property type="entry name" value="Winged helix-like DNA-binding domain superfamily/Winged helix DNA-binding domain"/>
    <property type="match status" value="1"/>
</dbReference>
<gene>
    <name evidence="2" type="ORF">PN497_06430</name>
</gene>
<comment type="caution">
    <text evidence="2">The sequence shown here is derived from an EMBL/GenBank/DDBJ whole genome shotgun (WGS) entry which is preliminary data.</text>
</comment>
<dbReference type="Proteomes" id="UP001211711">
    <property type="component" value="Unassembled WGS sequence"/>
</dbReference>